<accession>A0A0F9CCP9</accession>
<evidence type="ECO:0000313" key="1">
    <source>
        <dbReference type="EMBL" id="KKL24182.1"/>
    </source>
</evidence>
<gene>
    <name evidence="1" type="ORF">LCGC14_2417900</name>
</gene>
<dbReference type="AlphaFoldDB" id="A0A0F9CCP9"/>
<comment type="caution">
    <text evidence="1">The sequence shown here is derived from an EMBL/GenBank/DDBJ whole genome shotgun (WGS) entry which is preliminary data.</text>
</comment>
<dbReference type="EMBL" id="LAZR01036690">
    <property type="protein sequence ID" value="KKL24182.1"/>
    <property type="molecule type" value="Genomic_DNA"/>
</dbReference>
<reference evidence="1" key="1">
    <citation type="journal article" date="2015" name="Nature">
        <title>Complex archaea that bridge the gap between prokaryotes and eukaryotes.</title>
        <authorList>
            <person name="Spang A."/>
            <person name="Saw J.H."/>
            <person name="Jorgensen S.L."/>
            <person name="Zaremba-Niedzwiedzka K."/>
            <person name="Martijn J."/>
            <person name="Lind A.E."/>
            <person name="van Eijk R."/>
            <person name="Schleper C."/>
            <person name="Guy L."/>
            <person name="Ettema T.J."/>
        </authorList>
    </citation>
    <scope>NUCLEOTIDE SEQUENCE</scope>
</reference>
<organism evidence="1">
    <name type="scientific">marine sediment metagenome</name>
    <dbReference type="NCBI Taxonomy" id="412755"/>
    <lineage>
        <taxon>unclassified sequences</taxon>
        <taxon>metagenomes</taxon>
        <taxon>ecological metagenomes</taxon>
    </lineage>
</organism>
<proteinExistence type="predicted"/>
<sequence>MIEKNIILNVENTLYDPAKKKAKEQGIVFEEYLWRLVKKDFEGKKVIPENKVREVIDKDWLLFSDRLNLEKEFLKWAKENNVVVRPMAVIGWFHPKIQNKFKKELGLE</sequence>
<protein>
    <submittedName>
        <fullName evidence="1">Uncharacterized protein</fullName>
    </submittedName>
</protein>
<name>A0A0F9CCP9_9ZZZZ</name>